<keyword evidence="3" id="KW-1185">Reference proteome</keyword>
<feature type="compositionally biased region" description="Pro residues" evidence="1">
    <location>
        <begin position="1"/>
        <end position="10"/>
    </location>
</feature>
<proteinExistence type="predicted"/>
<name>A0A9P8IA94_9PEZI</name>
<evidence type="ECO:0000313" key="2">
    <source>
        <dbReference type="EMBL" id="KAH0548018.1"/>
    </source>
</evidence>
<feature type="compositionally biased region" description="Basic residues" evidence="1">
    <location>
        <begin position="309"/>
        <end position="318"/>
    </location>
</feature>
<dbReference type="AlphaFoldDB" id="A0A9P8IA94"/>
<feature type="compositionally biased region" description="Polar residues" evidence="1">
    <location>
        <begin position="296"/>
        <end position="308"/>
    </location>
</feature>
<evidence type="ECO:0000313" key="3">
    <source>
        <dbReference type="Proteomes" id="UP000750711"/>
    </source>
</evidence>
<feature type="non-terminal residue" evidence="2">
    <location>
        <position position="318"/>
    </location>
</feature>
<feature type="region of interest" description="Disordered" evidence="1">
    <location>
        <begin position="130"/>
        <end position="179"/>
    </location>
</feature>
<feature type="region of interest" description="Disordered" evidence="1">
    <location>
        <begin position="211"/>
        <end position="318"/>
    </location>
</feature>
<organism evidence="2 3">
    <name type="scientific">Trichoglossum hirsutum</name>
    <dbReference type="NCBI Taxonomy" id="265104"/>
    <lineage>
        <taxon>Eukaryota</taxon>
        <taxon>Fungi</taxon>
        <taxon>Dikarya</taxon>
        <taxon>Ascomycota</taxon>
        <taxon>Pezizomycotina</taxon>
        <taxon>Geoglossomycetes</taxon>
        <taxon>Geoglossales</taxon>
        <taxon>Geoglossaceae</taxon>
        <taxon>Trichoglossum</taxon>
    </lineage>
</organism>
<feature type="compositionally biased region" description="Low complexity" evidence="1">
    <location>
        <begin position="130"/>
        <end position="152"/>
    </location>
</feature>
<sequence length="318" mass="33575">MSYSAPPPQFSNPWSGAASSSISGQIFPGPSIVDFNSIAKQQAARANSVSTAYTTIPATAPSLGLGRNLPSSYGPQDLLSMSQDILRGGRLAGGPYVGEHFSAATSPAANAYAPTSVPSYDNMGYGAVQSRSSYSMQQQQPQQQQQLQQQQSTERRLSQPSVPSNSFMGSPVEGQRQRQNSLVDLSRGLSLSQGRESFIDALDAGRGMVAMSQDTTPRNTHAPRSRGSTDSYGFPATHSSSSSISSTSTYPYYGSMESSVTDYGSTPEALDPLPPRTLPRPSGLVGGNIPPAPQSMMGQFSSKVSSTAQKKHKCKGKS</sequence>
<accession>A0A9P8IA94</accession>
<feature type="compositionally biased region" description="Low complexity" evidence="1">
    <location>
        <begin position="237"/>
        <end position="255"/>
    </location>
</feature>
<dbReference type="Proteomes" id="UP000750711">
    <property type="component" value="Unassembled WGS sequence"/>
</dbReference>
<feature type="compositionally biased region" description="Polar residues" evidence="1">
    <location>
        <begin position="158"/>
        <end position="168"/>
    </location>
</feature>
<comment type="caution">
    <text evidence="2">The sequence shown here is derived from an EMBL/GenBank/DDBJ whole genome shotgun (WGS) entry which is preliminary data.</text>
</comment>
<reference evidence="2" key="1">
    <citation type="submission" date="2021-03" db="EMBL/GenBank/DDBJ databases">
        <title>Comparative genomics and phylogenomic investigation of the class Geoglossomycetes provide insights into ecological specialization and systematics.</title>
        <authorList>
            <person name="Melie T."/>
            <person name="Pirro S."/>
            <person name="Miller A.N."/>
            <person name="Quandt A."/>
        </authorList>
    </citation>
    <scope>NUCLEOTIDE SEQUENCE</scope>
    <source>
        <strain evidence="2">CAQ_001_2017</strain>
    </source>
</reference>
<dbReference type="EMBL" id="JAGHQM010002947">
    <property type="protein sequence ID" value="KAH0548018.1"/>
    <property type="molecule type" value="Genomic_DNA"/>
</dbReference>
<protein>
    <submittedName>
        <fullName evidence="2">Uncharacterized protein</fullName>
    </submittedName>
</protein>
<feature type="region of interest" description="Disordered" evidence="1">
    <location>
        <begin position="1"/>
        <end position="21"/>
    </location>
</feature>
<gene>
    <name evidence="2" type="ORF">GP486_008240</name>
</gene>
<evidence type="ECO:0000256" key="1">
    <source>
        <dbReference type="SAM" id="MobiDB-lite"/>
    </source>
</evidence>